<reference evidence="1" key="2">
    <citation type="submission" date="2020-11" db="EMBL/GenBank/DDBJ databases">
        <authorList>
            <person name="McCartney M.A."/>
            <person name="Auch B."/>
            <person name="Kono T."/>
            <person name="Mallez S."/>
            <person name="Becker A."/>
            <person name="Gohl D.M."/>
            <person name="Silverstein K.A.T."/>
            <person name="Koren S."/>
            <person name="Bechman K.B."/>
            <person name="Herman A."/>
            <person name="Abrahante J.E."/>
            <person name="Garbe J."/>
        </authorList>
    </citation>
    <scope>NUCLEOTIDE SEQUENCE</scope>
    <source>
        <strain evidence="1">Duluth1</strain>
        <tissue evidence="1">Whole animal</tissue>
    </source>
</reference>
<dbReference type="Gene3D" id="3.90.260.10">
    <property type="entry name" value="Transglutaminase-like"/>
    <property type="match status" value="1"/>
</dbReference>
<comment type="caution">
    <text evidence="1">The sequence shown here is derived from an EMBL/GenBank/DDBJ whole genome shotgun (WGS) entry which is preliminary data.</text>
</comment>
<organism evidence="1 2">
    <name type="scientific">Dreissena polymorpha</name>
    <name type="common">Zebra mussel</name>
    <name type="synonym">Mytilus polymorpha</name>
    <dbReference type="NCBI Taxonomy" id="45954"/>
    <lineage>
        <taxon>Eukaryota</taxon>
        <taxon>Metazoa</taxon>
        <taxon>Spiralia</taxon>
        <taxon>Lophotrochozoa</taxon>
        <taxon>Mollusca</taxon>
        <taxon>Bivalvia</taxon>
        <taxon>Autobranchia</taxon>
        <taxon>Heteroconchia</taxon>
        <taxon>Euheterodonta</taxon>
        <taxon>Imparidentia</taxon>
        <taxon>Neoheterodontei</taxon>
        <taxon>Myida</taxon>
        <taxon>Dreissenoidea</taxon>
        <taxon>Dreissenidae</taxon>
        <taxon>Dreissena</taxon>
    </lineage>
</organism>
<evidence type="ECO:0000313" key="1">
    <source>
        <dbReference type="EMBL" id="KAH3773262.1"/>
    </source>
</evidence>
<dbReference type="InterPro" id="IPR036985">
    <property type="entry name" value="Transglutaminase-like_sf"/>
</dbReference>
<keyword evidence="2" id="KW-1185">Reference proteome</keyword>
<dbReference type="Proteomes" id="UP000828390">
    <property type="component" value="Unassembled WGS sequence"/>
</dbReference>
<reference evidence="1" key="1">
    <citation type="journal article" date="2019" name="bioRxiv">
        <title>The Genome of the Zebra Mussel, Dreissena polymorpha: A Resource for Invasive Species Research.</title>
        <authorList>
            <person name="McCartney M.A."/>
            <person name="Auch B."/>
            <person name="Kono T."/>
            <person name="Mallez S."/>
            <person name="Zhang Y."/>
            <person name="Obille A."/>
            <person name="Becker A."/>
            <person name="Abrahante J.E."/>
            <person name="Garbe J."/>
            <person name="Badalamenti J.P."/>
            <person name="Herman A."/>
            <person name="Mangelson H."/>
            <person name="Liachko I."/>
            <person name="Sullivan S."/>
            <person name="Sone E.D."/>
            <person name="Koren S."/>
            <person name="Silverstein K.A.T."/>
            <person name="Beckman K.B."/>
            <person name="Gohl D.M."/>
        </authorList>
    </citation>
    <scope>NUCLEOTIDE SEQUENCE</scope>
    <source>
        <strain evidence="1">Duluth1</strain>
        <tissue evidence="1">Whole animal</tissue>
    </source>
</reference>
<gene>
    <name evidence="1" type="ORF">DPMN_174620</name>
</gene>
<proteinExistence type="predicted"/>
<accession>A0A9D4E3Q2</accession>
<protein>
    <submittedName>
        <fullName evidence="1">Uncharacterized protein</fullName>
    </submittedName>
</protein>
<evidence type="ECO:0000313" key="2">
    <source>
        <dbReference type="Proteomes" id="UP000828390"/>
    </source>
</evidence>
<dbReference type="EMBL" id="JAIWYP010000009">
    <property type="protein sequence ID" value="KAH3773262.1"/>
    <property type="molecule type" value="Genomic_DNA"/>
</dbReference>
<dbReference type="AlphaFoldDB" id="A0A9D4E3Q2"/>
<name>A0A9D4E3Q2_DREPO</name>
<sequence>MTVLIDTLFMLRQNGSIFFPAFFNWEDAAVYFPDTAKLAEYVLNDSGCMFTGTDRQIGAIPWFYGQVIDASGGRLVG</sequence>